<evidence type="ECO:0000313" key="1">
    <source>
        <dbReference type="EMBL" id="KAL3288546.1"/>
    </source>
</evidence>
<reference evidence="1 2" key="1">
    <citation type="journal article" date="2021" name="BMC Biol.">
        <title>Horizontally acquired antibacterial genes associated with adaptive radiation of ladybird beetles.</title>
        <authorList>
            <person name="Li H.S."/>
            <person name="Tang X.F."/>
            <person name="Huang Y.H."/>
            <person name="Xu Z.Y."/>
            <person name="Chen M.L."/>
            <person name="Du X.Y."/>
            <person name="Qiu B.Y."/>
            <person name="Chen P.T."/>
            <person name="Zhang W."/>
            <person name="Slipinski A."/>
            <person name="Escalona H.E."/>
            <person name="Waterhouse R.M."/>
            <person name="Zwick A."/>
            <person name="Pang H."/>
        </authorList>
    </citation>
    <scope>NUCLEOTIDE SEQUENCE [LARGE SCALE GENOMIC DNA]</scope>
    <source>
        <strain evidence="1">SYSU2018</strain>
    </source>
</reference>
<protein>
    <recommendedName>
        <fullName evidence="3">Endonuclease/exonuclease/phosphatase domain-containing protein</fullName>
    </recommendedName>
</protein>
<gene>
    <name evidence="1" type="ORF">HHI36_002985</name>
</gene>
<dbReference type="Proteomes" id="UP001516400">
    <property type="component" value="Unassembled WGS sequence"/>
</dbReference>
<evidence type="ECO:0000313" key="2">
    <source>
        <dbReference type="Proteomes" id="UP001516400"/>
    </source>
</evidence>
<dbReference type="InterPro" id="IPR036691">
    <property type="entry name" value="Endo/exonu/phosph_ase_sf"/>
</dbReference>
<dbReference type="SUPFAM" id="SSF56219">
    <property type="entry name" value="DNase I-like"/>
    <property type="match status" value="1"/>
</dbReference>
<dbReference type="AlphaFoldDB" id="A0ABD2PD19"/>
<sequence length="135" mass="15470">MRIFNYQFLHFIVNFNSLIQQPWVRRGVVGGLAACDKNVFYCKDGLIPRKCILTSKSIRTHILPNFCFRDLVAVRIDGKGYTNITFVVCSANFPYDTQTLPPTEELQELVNYCKIQDWPLIVGCDANAHHTLWGS</sequence>
<evidence type="ECO:0008006" key="3">
    <source>
        <dbReference type="Google" id="ProtNLM"/>
    </source>
</evidence>
<dbReference type="Gene3D" id="3.60.10.10">
    <property type="entry name" value="Endonuclease/exonuclease/phosphatase"/>
    <property type="match status" value="1"/>
</dbReference>
<proteinExistence type="predicted"/>
<comment type="caution">
    <text evidence="1">The sequence shown here is derived from an EMBL/GenBank/DDBJ whole genome shotgun (WGS) entry which is preliminary data.</text>
</comment>
<organism evidence="1 2">
    <name type="scientific">Cryptolaemus montrouzieri</name>
    <dbReference type="NCBI Taxonomy" id="559131"/>
    <lineage>
        <taxon>Eukaryota</taxon>
        <taxon>Metazoa</taxon>
        <taxon>Ecdysozoa</taxon>
        <taxon>Arthropoda</taxon>
        <taxon>Hexapoda</taxon>
        <taxon>Insecta</taxon>
        <taxon>Pterygota</taxon>
        <taxon>Neoptera</taxon>
        <taxon>Endopterygota</taxon>
        <taxon>Coleoptera</taxon>
        <taxon>Polyphaga</taxon>
        <taxon>Cucujiformia</taxon>
        <taxon>Coccinelloidea</taxon>
        <taxon>Coccinellidae</taxon>
        <taxon>Scymninae</taxon>
        <taxon>Scymnini</taxon>
        <taxon>Cryptolaemus</taxon>
    </lineage>
</organism>
<accession>A0ABD2PD19</accession>
<dbReference type="EMBL" id="JABFTP020000185">
    <property type="protein sequence ID" value="KAL3288546.1"/>
    <property type="molecule type" value="Genomic_DNA"/>
</dbReference>
<keyword evidence="2" id="KW-1185">Reference proteome</keyword>
<name>A0ABD2PD19_9CUCU</name>